<organism evidence="2 3">
    <name type="scientific">Mizuhopecten yessoensis</name>
    <name type="common">Japanese scallop</name>
    <name type="synonym">Patinopecten yessoensis</name>
    <dbReference type="NCBI Taxonomy" id="6573"/>
    <lineage>
        <taxon>Eukaryota</taxon>
        <taxon>Metazoa</taxon>
        <taxon>Spiralia</taxon>
        <taxon>Lophotrochozoa</taxon>
        <taxon>Mollusca</taxon>
        <taxon>Bivalvia</taxon>
        <taxon>Autobranchia</taxon>
        <taxon>Pteriomorphia</taxon>
        <taxon>Pectinida</taxon>
        <taxon>Pectinoidea</taxon>
        <taxon>Pectinidae</taxon>
        <taxon>Mizuhopecten</taxon>
    </lineage>
</organism>
<keyword evidence="3" id="KW-1185">Reference proteome</keyword>
<dbReference type="Proteomes" id="UP000242188">
    <property type="component" value="Unassembled WGS sequence"/>
</dbReference>
<accession>A0A210R6N9</accession>
<protein>
    <submittedName>
        <fullName evidence="2">Uncharacterized protein</fullName>
    </submittedName>
</protein>
<gene>
    <name evidence="2" type="ORF">KP79_PYT16964</name>
</gene>
<dbReference type="EMBL" id="NEDP02000130">
    <property type="protein sequence ID" value="OWF56604.1"/>
    <property type="molecule type" value="Genomic_DNA"/>
</dbReference>
<reference evidence="2 3" key="1">
    <citation type="journal article" date="2017" name="Nat. Ecol. Evol.">
        <title>Scallop genome provides insights into evolution of bilaterian karyotype and development.</title>
        <authorList>
            <person name="Wang S."/>
            <person name="Zhang J."/>
            <person name="Jiao W."/>
            <person name="Li J."/>
            <person name="Xun X."/>
            <person name="Sun Y."/>
            <person name="Guo X."/>
            <person name="Huan P."/>
            <person name="Dong B."/>
            <person name="Zhang L."/>
            <person name="Hu X."/>
            <person name="Sun X."/>
            <person name="Wang J."/>
            <person name="Zhao C."/>
            <person name="Wang Y."/>
            <person name="Wang D."/>
            <person name="Huang X."/>
            <person name="Wang R."/>
            <person name="Lv J."/>
            <person name="Li Y."/>
            <person name="Zhang Z."/>
            <person name="Liu B."/>
            <person name="Lu W."/>
            <person name="Hui Y."/>
            <person name="Liang J."/>
            <person name="Zhou Z."/>
            <person name="Hou R."/>
            <person name="Li X."/>
            <person name="Liu Y."/>
            <person name="Li H."/>
            <person name="Ning X."/>
            <person name="Lin Y."/>
            <person name="Zhao L."/>
            <person name="Xing Q."/>
            <person name="Dou J."/>
            <person name="Li Y."/>
            <person name="Mao J."/>
            <person name="Guo H."/>
            <person name="Dou H."/>
            <person name="Li T."/>
            <person name="Mu C."/>
            <person name="Jiang W."/>
            <person name="Fu Q."/>
            <person name="Fu X."/>
            <person name="Miao Y."/>
            <person name="Liu J."/>
            <person name="Yu Q."/>
            <person name="Li R."/>
            <person name="Liao H."/>
            <person name="Li X."/>
            <person name="Kong Y."/>
            <person name="Jiang Z."/>
            <person name="Chourrout D."/>
            <person name="Li R."/>
            <person name="Bao Z."/>
        </authorList>
    </citation>
    <scope>NUCLEOTIDE SEQUENCE [LARGE SCALE GENOMIC DNA]</scope>
    <source>
        <strain evidence="2 3">PY_sf001</strain>
    </source>
</reference>
<dbReference type="AlphaFoldDB" id="A0A210R6N9"/>
<feature type="region of interest" description="Disordered" evidence="1">
    <location>
        <begin position="126"/>
        <end position="152"/>
    </location>
</feature>
<dbReference type="OrthoDB" id="6160725at2759"/>
<comment type="caution">
    <text evidence="2">The sequence shown here is derived from an EMBL/GenBank/DDBJ whole genome shotgun (WGS) entry which is preliminary data.</text>
</comment>
<proteinExistence type="predicted"/>
<evidence type="ECO:0000313" key="2">
    <source>
        <dbReference type="EMBL" id="OWF56604.1"/>
    </source>
</evidence>
<evidence type="ECO:0000256" key="1">
    <source>
        <dbReference type="SAM" id="MobiDB-lite"/>
    </source>
</evidence>
<evidence type="ECO:0000313" key="3">
    <source>
        <dbReference type="Proteomes" id="UP000242188"/>
    </source>
</evidence>
<sequence length="285" mass="32687">MPERDFLTRSWTVLSTRRKPRKIRIPEVNTYSTQIRECNSLHSRLGLPLRADVETRSSHFPDISTFPSLTSSPHYSRSAPPIAVRGFAGSPGGHPAQLAWQHDTSSPEVKMDTGHVTLHSQSSVFTSNTDAHFDEDQEQKRKRQMTPTQLTEHLRLHGYGEPRVLTTTSLSHQKFNGKSRSLPKNPSKREIIKGRARLDYEMANMRALAFCEQQTSKVFRSASANMRNRDVQFVEDEMREKMHKEDVDTHDQTEGVVVMAIDREELFKRVNTWIEEVECALNDVT</sequence>
<name>A0A210R6N9_MIZYE</name>